<dbReference type="Gene3D" id="2.10.50.10">
    <property type="entry name" value="Tumor Necrosis Factor Receptor, subunit A, domain 2"/>
    <property type="match status" value="1"/>
</dbReference>
<dbReference type="AlphaFoldDB" id="A0A6V7RXS0"/>
<evidence type="ECO:0000313" key="2">
    <source>
        <dbReference type="EMBL" id="CAD2086312.1"/>
    </source>
</evidence>
<dbReference type="EMBL" id="LR865382">
    <property type="protein sequence ID" value="CAD2086312.1"/>
    <property type="molecule type" value="Genomic_DNA"/>
</dbReference>
<evidence type="ECO:0000313" key="3">
    <source>
        <dbReference type="Proteomes" id="UP000515550"/>
    </source>
</evidence>
<dbReference type="VEuPathDB" id="PlasmoDB:PVBDA_0401950"/>
<evidence type="ECO:0000259" key="1">
    <source>
        <dbReference type="Pfam" id="PF07699"/>
    </source>
</evidence>
<dbReference type="Proteomes" id="UP000515550">
    <property type="component" value="Chromosome PVBDA_04"/>
</dbReference>
<feature type="domain" description="Tyrosine-protein kinase ephrin type A/B receptor-like" evidence="1">
    <location>
        <begin position="51"/>
        <end position="84"/>
    </location>
</feature>
<name>A0A6V7RXS0_PLAVN</name>
<protein>
    <recommendedName>
        <fullName evidence="1">Tyrosine-protein kinase ephrin type A/B receptor-like domain-containing protein</fullName>
    </recommendedName>
</protein>
<gene>
    <name evidence="2" type="ORF">PVBDA_0401950</name>
</gene>
<sequence length="96" mass="11285">MFALIIHLLVTRNKYLNILLTINYKERPIRLLNAKDYKCESCKEGFYNFSRENNKCFPCPLGTFSNKEGSIMCENCPHGFSKKIKLNKEKTINQYI</sequence>
<reference evidence="2 3" key="1">
    <citation type="submission" date="2020-08" db="EMBL/GenBank/DDBJ databases">
        <authorList>
            <person name="Ramaprasad A."/>
        </authorList>
    </citation>
    <scope>NUCLEOTIDE SEQUENCE [LARGE SCALE GENOMIC DNA]</scope>
</reference>
<dbReference type="SMART" id="SM01411">
    <property type="entry name" value="Ephrin_rec_like"/>
    <property type="match status" value="1"/>
</dbReference>
<dbReference type="Pfam" id="PF07699">
    <property type="entry name" value="Ephrin_rec_like"/>
    <property type="match status" value="1"/>
</dbReference>
<dbReference type="SUPFAM" id="SSF57184">
    <property type="entry name" value="Growth factor receptor domain"/>
    <property type="match status" value="1"/>
</dbReference>
<accession>A0A6V7RXS0</accession>
<dbReference type="InterPro" id="IPR011641">
    <property type="entry name" value="Tyr-kin_ephrin_A/B_rcpt-like"/>
</dbReference>
<dbReference type="InterPro" id="IPR009030">
    <property type="entry name" value="Growth_fac_rcpt_cys_sf"/>
</dbReference>
<proteinExistence type="predicted"/>
<organism evidence="2 3">
    <name type="scientific">Plasmodium vinckei brucechwatti</name>
    <dbReference type="NCBI Taxonomy" id="119398"/>
    <lineage>
        <taxon>Eukaryota</taxon>
        <taxon>Sar</taxon>
        <taxon>Alveolata</taxon>
        <taxon>Apicomplexa</taxon>
        <taxon>Aconoidasida</taxon>
        <taxon>Haemosporida</taxon>
        <taxon>Plasmodiidae</taxon>
        <taxon>Plasmodium</taxon>
        <taxon>Plasmodium (Vinckeia)</taxon>
    </lineage>
</organism>